<dbReference type="Proteomes" id="UP000000536">
    <property type="component" value="Chromosome"/>
</dbReference>
<name>Q5JEI7_THEKO</name>
<organism evidence="1 2">
    <name type="scientific">Thermococcus kodakarensis (strain ATCC BAA-918 / JCM 12380 / KOD1)</name>
    <name type="common">Pyrococcus kodakaraensis (strain KOD1)</name>
    <dbReference type="NCBI Taxonomy" id="69014"/>
    <lineage>
        <taxon>Archaea</taxon>
        <taxon>Methanobacteriati</taxon>
        <taxon>Methanobacteriota</taxon>
        <taxon>Thermococci</taxon>
        <taxon>Thermococcales</taxon>
        <taxon>Thermococcaceae</taxon>
        <taxon>Thermococcus</taxon>
    </lineage>
</organism>
<accession>Q5JEI7</accession>
<keyword evidence="2" id="KW-1185">Reference proteome</keyword>
<dbReference type="RefSeq" id="WP_011249054.1">
    <property type="nucleotide sequence ID" value="NC_006624.1"/>
</dbReference>
<dbReference type="PATRIC" id="fig|69014.16.peg.100"/>
<dbReference type="AlphaFoldDB" id="Q5JEI7"/>
<dbReference type="EMBL" id="AP006878">
    <property type="protein sequence ID" value="BAD84288.1"/>
    <property type="molecule type" value="Genomic_DNA"/>
</dbReference>
<dbReference type="InParanoid" id="Q5JEI7"/>
<dbReference type="GeneID" id="78446604"/>
<proteinExistence type="predicted"/>
<dbReference type="EnsemblBacteria" id="BAD84288">
    <property type="protein sequence ID" value="BAD84288"/>
    <property type="gene ID" value="TK0099"/>
</dbReference>
<protein>
    <submittedName>
        <fullName evidence="1">Uncharacterized protein</fullName>
    </submittedName>
</protein>
<evidence type="ECO:0000313" key="2">
    <source>
        <dbReference type="Proteomes" id="UP000000536"/>
    </source>
</evidence>
<dbReference type="STRING" id="69014.TK0099"/>
<sequence length="59" mass="6990">MRWKVYFKYDAGDYIAKGWFAPRADTAEEAVERVKRKLREEFGIEKPQITKVRPVGDRS</sequence>
<dbReference type="KEGG" id="tko:TK0099"/>
<reference evidence="1 2" key="1">
    <citation type="journal article" date="2005" name="Genome Res.">
        <title>Complete genome sequence of the hyperthermophilic archaeon Thermococcus kodakaraensis KOD1 and comparison with Pyrococcus genomes.</title>
        <authorList>
            <person name="Fukui T."/>
            <person name="Atomi H."/>
            <person name="Kanai T."/>
            <person name="Matsumi R."/>
            <person name="Fujiwara S."/>
            <person name="Imanaka T."/>
        </authorList>
    </citation>
    <scope>NUCLEOTIDE SEQUENCE [LARGE SCALE GENOMIC DNA]</scope>
    <source>
        <strain evidence="2">ATCC BAA-918 / JCM 12380 / KOD1</strain>
    </source>
</reference>
<dbReference type="HOGENOM" id="CLU_2949490_0_0_2"/>
<evidence type="ECO:0000313" key="1">
    <source>
        <dbReference type="EMBL" id="BAD84288.1"/>
    </source>
</evidence>
<gene>
    <name evidence="1" type="ordered locus">TK0099</name>
</gene>